<dbReference type="RefSeq" id="WP_148649064.1">
    <property type="nucleotide sequence ID" value="NZ_CP011131.1"/>
</dbReference>
<reference evidence="1 2" key="1">
    <citation type="submission" date="2022-03" db="EMBL/GenBank/DDBJ databases">
        <title>Complete genome sequence of Lysobacter capsici VKM B-2533 and Lysobacter gummosus 10.1.1, promising sources of lytic agents.</title>
        <authorList>
            <person name="Tarlachkov S.V."/>
            <person name="Kudryakova I.V."/>
            <person name="Afoshin A.S."/>
            <person name="Leontyevskaya E.A."/>
            <person name="Leontyevskaya N.V."/>
        </authorList>
    </citation>
    <scope>NUCLEOTIDE SEQUENCE [LARGE SCALE GENOMIC DNA]</scope>
    <source>
        <strain evidence="1 2">10.1.1</strain>
    </source>
</reference>
<dbReference type="Gene3D" id="3.30.2370.10">
    <property type="entry name" value="putative pyruvate dehydrogenase"/>
    <property type="match status" value="1"/>
</dbReference>
<keyword evidence="2" id="KW-1185">Reference proteome</keyword>
<evidence type="ECO:0000313" key="2">
    <source>
        <dbReference type="Proteomes" id="UP000829194"/>
    </source>
</evidence>
<dbReference type="Pfam" id="PF16826">
    <property type="entry name" value="DUF5076"/>
    <property type="match status" value="1"/>
</dbReference>
<organism evidence="1 2">
    <name type="scientific">Lysobacter gummosus</name>
    <dbReference type="NCBI Taxonomy" id="262324"/>
    <lineage>
        <taxon>Bacteria</taxon>
        <taxon>Pseudomonadati</taxon>
        <taxon>Pseudomonadota</taxon>
        <taxon>Gammaproteobacteria</taxon>
        <taxon>Lysobacterales</taxon>
        <taxon>Lysobacteraceae</taxon>
        <taxon>Lysobacter</taxon>
    </lineage>
</organism>
<protein>
    <submittedName>
        <fullName evidence="1">DUF5076 domain-containing protein</fullName>
    </submittedName>
</protein>
<accession>A0ABY3XEM0</accession>
<dbReference type="EMBL" id="CP093547">
    <property type="protein sequence ID" value="UNP29108.1"/>
    <property type="molecule type" value="Genomic_DNA"/>
</dbReference>
<gene>
    <name evidence="1" type="ORF">MOV92_21985</name>
</gene>
<evidence type="ECO:0000313" key="1">
    <source>
        <dbReference type="EMBL" id="UNP29108.1"/>
    </source>
</evidence>
<dbReference type="Proteomes" id="UP000829194">
    <property type="component" value="Chromosome"/>
</dbReference>
<sequence length="103" mass="11196">MKPLSVPPAAQRDDNSIEMFNAWIAENGLHCSLNIGMWTQNGRSEAPAWGILLADAIRHIADALQEEYGRSAPDTVADILQSLHDELHSPTSPVKGAFVHGHS</sequence>
<name>A0ABY3XEM0_9GAMM</name>
<proteinExistence type="predicted"/>
<dbReference type="InterPro" id="IPR031796">
    <property type="entry name" value="DUF5076"/>
</dbReference>